<dbReference type="PANTHER" id="PTHR33063:SF16">
    <property type="entry name" value="OS02G0241300 PROTEIN"/>
    <property type="match status" value="1"/>
</dbReference>
<proteinExistence type="predicted"/>
<dbReference type="Proteomes" id="UP000243499">
    <property type="component" value="Unassembled WGS sequence"/>
</dbReference>
<sequence length="287" mass="32695">MGHGLDRITRGLKSKICINISEGKRRPEAPIESAKFALEGGITIRNHVPIFPHWKHYKDKDNEPEIAQYIGRLAGQFTMDTRTKVVKDACIDLLKGGQRQMRYRLKMKYFNGLSENQVPKTLPISSMIDEQWLALVNMWSKSEHKEKCSKNKINHEKVQFQQRTGSRCYIAQAHLAVDMESIIAQPVENGEEPKTCIEAVSHVLPKNSTFLGNVGLRIPLVTNKSRGGLSSQVQDLQFELENERIESAELHLQSQEMEKQSQEIDSLKKSTAETNALLRQLISFNKE</sequence>
<accession>A0A2T7AA66</accession>
<evidence type="ECO:0000313" key="2">
    <source>
        <dbReference type="EMBL" id="PUV26806.1"/>
    </source>
</evidence>
<keyword evidence="1" id="KW-0175">Coiled coil</keyword>
<protein>
    <submittedName>
        <fullName evidence="2">Uncharacterized protein</fullName>
    </submittedName>
</protein>
<reference evidence="2" key="1">
    <citation type="submission" date="2018-04" db="EMBL/GenBank/DDBJ databases">
        <title>WGS assembly of Panicum hallii.</title>
        <authorList>
            <person name="Lovell J."/>
            <person name="Jenkins J."/>
            <person name="Lowry D."/>
            <person name="Mamidi S."/>
            <person name="Sreedasyam A."/>
            <person name="Weng X."/>
            <person name="Barry K."/>
            <person name="Bonette J."/>
            <person name="Campitelli B."/>
            <person name="Daum C."/>
            <person name="Gordon S."/>
            <person name="Gould B."/>
            <person name="Lipzen A."/>
            <person name="Macqueen A."/>
            <person name="Palacio-Mejia J."/>
            <person name="Plott C."/>
            <person name="Shakirov E."/>
            <person name="Shu S."/>
            <person name="Yoshinaga Y."/>
            <person name="Zane M."/>
            <person name="Rokhsar D."/>
            <person name="Grimwood J."/>
            <person name="Schmutz J."/>
            <person name="Juenger T."/>
        </authorList>
    </citation>
    <scope>NUCLEOTIDE SEQUENCE [LARGE SCALE GENOMIC DNA]</scope>
    <source>
        <strain evidence="2">FIL2</strain>
    </source>
</reference>
<organism evidence="2">
    <name type="scientific">Panicum hallii</name>
    <dbReference type="NCBI Taxonomy" id="206008"/>
    <lineage>
        <taxon>Eukaryota</taxon>
        <taxon>Viridiplantae</taxon>
        <taxon>Streptophyta</taxon>
        <taxon>Embryophyta</taxon>
        <taxon>Tracheophyta</taxon>
        <taxon>Spermatophyta</taxon>
        <taxon>Magnoliopsida</taxon>
        <taxon>Liliopsida</taxon>
        <taxon>Poales</taxon>
        <taxon>Poaceae</taxon>
        <taxon>PACMAD clade</taxon>
        <taxon>Panicoideae</taxon>
        <taxon>Panicodae</taxon>
        <taxon>Paniceae</taxon>
        <taxon>Panicinae</taxon>
        <taxon>Panicum</taxon>
        <taxon>Panicum sect. Panicum</taxon>
    </lineage>
</organism>
<name>A0A2T7AA66_9POAL</name>
<dbReference type="PANTHER" id="PTHR33063">
    <property type="entry name" value="OS02G0583500 PROTEIN"/>
    <property type="match status" value="1"/>
</dbReference>
<dbReference type="AlphaFoldDB" id="A0A2T7AA66"/>
<evidence type="ECO:0000256" key="1">
    <source>
        <dbReference type="SAM" id="Coils"/>
    </source>
</evidence>
<dbReference type="Gramene" id="PUV26806">
    <property type="protein sequence ID" value="PUV26806"/>
    <property type="gene ID" value="PAHAL_J042600"/>
</dbReference>
<dbReference type="EMBL" id="KZ794310">
    <property type="protein sequence ID" value="PUV26806.1"/>
    <property type="molecule type" value="Genomic_DNA"/>
</dbReference>
<gene>
    <name evidence="2" type="ORF">PAHAL_J042600</name>
</gene>
<feature type="coiled-coil region" evidence="1">
    <location>
        <begin position="238"/>
        <end position="270"/>
    </location>
</feature>